<dbReference type="EMBL" id="FNZN01000001">
    <property type="protein sequence ID" value="SEK27380.1"/>
    <property type="molecule type" value="Genomic_DNA"/>
</dbReference>
<evidence type="ECO:0000313" key="1">
    <source>
        <dbReference type="EMBL" id="SEK27380.1"/>
    </source>
</evidence>
<evidence type="ECO:0008006" key="3">
    <source>
        <dbReference type="Google" id="ProtNLM"/>
    </source>
</evidence>
<proteinExistence type="predicted"/>
<dbReference type="Gene3D" id="3.30.70.100">
    <property type="match status" value="1"/>
</dbReference>
<dbReference type="AlphaFoldDB" id="A0A1H7FT59"/>
<dbReference type="RefSeq" id="WP_091618812.1">
    <property type="nucleotide sequence ID" value="NZ_FNZN01000001.1"/>
</dbReference>
<dbReference type="PANTHER" id="PTHR40257:SF1">
    <property type="entry name" value="DUF1330 DOMAIN-CONTAINING PROTEIN"/>
    <property type="match status" value="1"/>
</dbReference>
<keyword evidence="2" id="KW-1185">Reference proteome</keyword>
<dbReference type="STRING" id="228957.SAMN04488008_101180"/>
<dbReference type="OrthoDB" id="8909581at2"/>
<name>A0A1H7FT59_9FLAO</name>
<sequence length="132" mass="15137">MGEQHYVNMNTEQVSDFANNQSKDSVVMLNMVKYKAVVPETGMTGKESYKEYMRQATPFFLKANAEIVFYGSPKHMLIGPEEDILWDDVLIVKYNSVTDFMSMIMDKGYPSNLRAQALLDSRLIHCTPNQKK</sequence>
<protein>
    <recommendedName>
        <fullName evidence="3">DUF1330 domain-containing protein</fullName>
    </recommendedName>
</protein>
<reference evidence="2" key="1">
    <citation type="submission" date="2016-10" db="EMBL/GenBank/DDBJ databases">
        <authorList>
            <person name="Varghese N."/>
            <person name="Submissions S."/>
        </authorList>
    </citation>
    <scope>NUCLEOTIDE SEQUENCE [LARGE SCALE GENOMIC DNA]</scope>
    <source>
        <strain evidence="2">DSM 16471</strain>
    </source>
</reference>
<dbReference type="SUPFAM" id="SSF54909">
    <property type="entry name" value="Dimeric alpha+beta barrel"/>
    <property type="match status" value="1"/>
</dbReference>
<dbReference type="InterPro" id="IPR011008">
    <property type="entry name" value="Dimeric_a/b-barrel"/>
</dbReference>
<organism evidence="1 2">
    <name type="scientific">Maribacter orientalis</name>
    <dbReference type="NCBI Taxonomy" id="228957"/>
    <lineage>
        <taxon>Bacteria</taxon>
        <taxon>Pseudomonadati</taxon>
        <taxon>Bacteroidota</taxon>
        <taxon>Flavobacteriia</taxon>
        <taxon>Flavobacteriales</taxon>
        <taxon>Flavobacteriaceae</taxon>
        <taxon>Maribacter</taxon>
    </lineage>
</organism>
<dbReference type="PANTHER" id="PTHR40257">
    <property type="match status" value="1"/>
</dbReference>
<evidence type="ECO:0000313" key="2">
    <source>
        <dbReference type="Proteomes" id="UP000198990"/>
    </source>
</evidence>
<gene>
    <name evidence="1" type="ORF">SAMN04488008_101180</name>
</gene>
<accession>A0A1H7FT59</accession>
<dbReference type="Proteomes" id="UP000198990">
    <property type="component" value="Unassembled WGS sequence"/>
</dbReference>